<dbReference type="Proteomes" id="UP001296873">
    <property type="component" value="Unassembled WGS sequence"/>
</dbReference>
<comment type="caution">
    <text evidence="1">The sequence shown here is derived from an EMBL/GenBank/DDBJ whole genome shotgun (WGS) entry which is preliminary data.</text>
</comment>
<organism evidence="1 2">
    <name type="scientific">Rhodovibrio sodomensis</name>
    <dbReference type="NCBI Taxonomy" id="1088"/>
    <lineage>
        <taxon>Bacteria</taxon>
        <taxon>Pseudomonadati</taxon>
        <taxon>Pseudomonadota</taxon>
        <taxon>Alphaproteobacteria</taxon>
        <taxon>Rhodospirillales</taxon>
        <taxon>Rhodovibrionaceae</taxon>
        <taxon>Rhodovibrio</taxon>
    </lineage>
</organism>
<protein>
    <recommendedName>
        <fullName evidence="3">NERD domain-containing protein</fullName>
    </recommendedName>
</protein>
<dbReference type="EMBL" id="NRRL01000001">
    <property type="protein sequence ID" value="MBK1666698.1"/>
    <property type="molecule type" value="Genomic_DNA"/>
</dbReference>
<evidence type="ECO:0008006" key="3">
    <source>
        <dbReference type="Google" id="ProtNLM"/>
    </source>
</evidence>
<evidence type="ECO:0000313" key="1">
    <source>
        <dbReference type="EMBL" id="MBK1666698.1"/>
    </source>
</evidence>
<keyword evidence="2" id="KW-1185">Reference proteome</keyword>
<reference evidence="1 2" key="1">
    <citation type="journal article" date="2020" name="Microorganisms">
        <title>Osmotic Adaptation and Compatible Solute Biosynthesis of Phototrophic Bacteria as Revealed from Genome Analyses.</title>
        <authorList>
            <person name="Imhoff J.F."/>
            <person name="Rahn T."/>
            <person name="Kunzel S."/>
            <person name="Keller A."/>
            <person name="Neulinger S.C."/>
        </authorList>
    </citation>
    <scope>NUCLEOTIDE SEQUENCE [LARGE SCALE GENOMIC DNA]</scope>
    <source>
        <strain evidence="1 2">DSM 9895</strain>
    </source>
</reference>
<proteinExistence type="predicted"/>
<name>A0ABS1DAD5_9PROT</name>
<sequence length="183" mass="19901">MLMDTIRDVWRGPVRRDYVDAQVPNERTLQAMLYKHLTDALDLEVVLEPQMTLCGGSGVIVPDIVVLGAEIAVVAELKFVPHGYPVFEGDIAKFRALVGEETPARCWPIDPFSGRHGGEPLSITPRTRFAFFAVGQSQARAIDAEDVRASAHPAGLRERLSVFYGCVGGSTDGLLFDADLGSC</sequence>
<dbReference type="RefSeq" id="WP_200338753.1">
    <property type="nucleotide sequence ID" value="NZ_NRRL01000001.1"/>
</dbReference>
<gene>
    <name evidence="1" type="ORF">CKO28_01390</name>
</gene>
<evidence type="ECO:0000313" key="2">
    <source>
        <dbReference type="Proteomes" id="UP001296873"/>
    </source>
</evidence>
<accession>A0ABS1DAD5</accession>